<feature type="region of interest" description="Disordered" evidence="1">
    <location>
        <begin position="872"/>
        <end position="893"/>
    </location>
</feature>
<dbReference type="KEGG" id="mlac:CP520_01975"/>
<protein>
    <submittedName>
        <fullName evidence="3">Uncharacterized protein</fullName>
    </submittedName>
</protein>
<dbReference type="OrthoDB" id="394582at2"/>
<dbReference type="RefSeq" id="WP_096862803.1">
    <property type="nucleotide sequence ID" value="NZ_CP023668.1"/>
</dbReference>
<reference evidence="3 4" key="1">
    <citation type="submission" date="2017-09" db="EMBL/GenBank/DDBJ databases">
        <title>SPAdes assembly of the Mesoplasma lactucae genome.</title>
        <authorList>
            <person name="Knight T.F."/>
            <person name="Rubinstein R."/>
            <person name="Citino T."/>
        </authorList>
    </citation>
    <scope>NUCLEOTIDE SEQUENCE [LARGE SCALE GENOMIC DNA]</scope>
    <source>
        <strain evidence="3 4">831-C4</strain>
    </source>
</reference>
<evidence type="ECO:0000256" key="1">
    <source>
        <dbReference type="SAM" id="MobiDB-lite"/>
    </source>
</evidence>
<gene>
    <name evidence="3" type="ORF">CP520_01975</name>
</gene>
<sequence length="893" mass="99383">MKKLLSVLAAFTLSVTPITSVVACGSSSKKEKEDEIGTNTILKGGSLGQFTSEDFIKRAHDEDLFGSKNQAIENFMKYFAFQMFSQLMDKSSDIYKTIKDQEGKGYVNDFFLKTVEDQWKISYGNAETEWNRQVETAKKTGKKWEEDFRKNLEKEYNRKFNSYTDAKDIVINSVMMKATEGVNVADALKNSINNIPNSKPTNSFQTIISNFGTVILSQKITINNQTINLPEAYVPGNNIEPIDQYKNLLKALDGIYDWNNNTFSALSIPIINLINATGGLHPTDVKDNNIEIDNITWVTRDNFKVEVLDKAEEFGTQLAMRIDSNFATNYNNGKKTNSISSIGLNGKNINFAKYTLMDSYVSMASETAPAQSNNTRGLLSNSQRYFANNFFETQKPVGISEVVIAPLTGNGNLANNINNAGYVGAEGSTNNLDTDSLYSFMSMFVNKEQWASLNGATTSGVDNTKIPLENTSNYSWDLLMNQQGNLKNFTTASPNGGYDWTEKFISSTSLKQHEKLLTINSSSSDFSDVLKYSVYDFIANGANEQEYKANPNPVAKTVDDGTVATDANNKSGSAVSNFINSINRRVGSDATNGKNVYQVLNAKQGIIGFVDTDGIHILRIEGYEKLNSSDLLKDQTSITANWDGKKADELKTDINNYQGIQALNDNMSKKENAGNLNALKEATYDYNGKRTDSFVNYNDLNTSFGNEYLRFLVNSSIVSSIAGTNTTPKEKYNINSEIENYISSKTPTSLNPTNDWIAVWNYFKEVLGKTSDQLFTMLFGGPEVNKLLGIDNYSDKTANAIKAKYRNYILEGISTFNPWNTSNNNFSTSWTNWVKTNSSVSLNDPNNKWKPLATLGNQTSITIATSDKWWKEKEAEVNKPDSNNDNTQNGGQQ</sequence>
<evidence type="ECO:0000256" key="2">
    <source>
        <dbReference type="SAM" id="SignalP"/>
    </source>
</evidence>
<dbReference type="PROSITE" id="PS51257">
    <property type="entry name" value="PROKAR_LIPOPROTEIN"/>
    <property type="match status" value="1"/>
</dbReference>
<accession>A0A291IRE9</accession>
<keyword evidence="2" id="KW-0732">Signal</keyword>
<keyword evidence="4" id="KW-1185">Reference proteome</keyword>
<dbReference type="NCBIfam" id="NF038029">
    <property type="entry name" value="LP_plasma"/>
    <property type="match status" value="1"/>
</dbReference>
<organism evidence="3 4">
    <name type="scientific">Mesoplasma lactucae ATCC 49193</name>
    <dbReference type="NCBI Taxonomy" id="81460"/>
    <lineage>
        <taxon>Bacteria</taxon>
        <taxon>Bacillati</taxon>
        <taxon>Mycoplasmatota</taxon>
        <taxon>Mollicutes</taxon>
        <taxon>Entomoplasmatales</taxon>
        <taxon>Entomoplasmataceae</taxon>
        <taxon>Mesoplasma</taxon>
    </lineage>
</organism>
<feature type="chain" id="PRO_5043893144" evidence="2">
    <location>
        <begin position="24"/>
        <end position="893"/>
    </location>
</feature>
<name>A0A291IRE9_9MOLU</name>
<dbReference type="AlphaFoldDB" id="A0A291IRE9"/>
<evidence type="ECO:0000313" key="3">
    <source>
        <dbReference type="EMBL" id="ATG97515.1"/>
    </source>
</evidence>
<evidence type="ECO:0000313" key="4">
    <source>
        <dbReference type="Proteomes" id="UP000232227"/>
    </source>
</evidence>
<dbReference type="InterPro" id="IPR054816">
    <property type="entry name" value="Lipoprotein_mollicutes-type_CS"/>
</dbReference>
<dbReference type="EMBL" id="CP023668">
    <property type="protein sequence ID" value="ATG97515.1"/>
    <property type="molecule type" value="Genomic_DNA"/>
</dbReference>
<feature type="signal peptide" evidence="2">
    <location>
        <begin position="1"/>
        <end position="23"/>
    </location>
</feature>
<proteinExistence type="predicted"/>
<dbReference type="Proteomes" id="UP000232227">
    <property type="component" value="Chromosome"/>
</dbReference>
<feature type="compositionally biased region" description="Polar residues" evidence="1">
    <location>
        <begin position="880"/>
        <end position="893"/>
    </location>
</feature>